<protein>
    <submittedName>
        <fullName evidence="1">Ribonuclease H2, subunit C</fullName>
    </submittedName>
</protein>
<organism evidence="1 2">
    <name type="scientific">Dillenia turbinata</name>
    <dbReference type="NCBI Taxonomy" id="194707"/>
    <lineage>
        <taxon>Eukaryota</taxon>
        <taxon>Viridiplantae</taxon>
        <taxon>Streptophyta</taxon>
        <taxon>Embryophyta</taxon>
        <taxon>Tracheophyta</taxon>
        <taxon>Spermatophyta</taxon>
        <taxon>Magnoliopsida</taxon>
        <taxon>eudicotyledons</taxon>
        <taxon>Gunneridae</taxon>
        <taxon>Pentapetalae</taxon>
        <taxon>Dilleniales</taxon>
        <taxon>Dilleniaceae</taxon>
        <taxon>Dillenia</taxon>
    </lineage>
</organism>
<dbReference type="Gene3D" id="2.40.128.680">
    <property type="match status" value="1"/>
</dbReference>
<dbReference type="Pfam" id="PF08615">
    <property type="entry name" value="RNase_H2_suC"/>
    <property type="match status" value="1"/>
</dbReference>
<name>A0AAN8ZCP6_9MAGN</name>
<dbReference type="PANTHER" id="PTHR47204">
    <property type="entry name" value="OS02G0168900 PROTEIN"/>
    <property type="match status" value="1"/>
</dbReference>
<dbReference type="GO" id="GO:0032299">
    <property type="term" value="C:ribonuclease H2 complex"/>
    <property type="evidence" value="ECO:0007669"/>
    <property type="project" value="InterPro"/>
</dbReference>
<reference evidence="1 2" key="1">
    <citation type="submission" date="2023-12" db="EMBL/GenBank/DDBJ databases">
        <title>A high-quality genome assembly for Dillenia turbinata (Dilleniales).</title>
        <authorList>
            <person name="Chanderbali A."/>
        </authorList>
    </citation>
    <scope>NUCLEOTIDE SEQUENCE [LARGE SCALE GENOMIC DNA]</scope>
    <source>
        <strain evidence="1">LSX21</strain>
        <tissue evidence="1">Leaf</tissue>
    </source>
</reference>
<sequence>MGGASWQCSKRVIMFQMLDETRESRGSTNMCSSVPVDLTSEVHQLPCCIKFTGSSTISHYFKPKLAGIEIEGLAVEEAYFRGRKLQGTTVMLPECFSGADMIYSPGPYKVEELLVPFKGGVTCRDEAMVGLGCYDSDEVYLVEWLCLGQEGISKEESYSDV</sequence>
<accession>A0AAN8ZCP6</accession>
<gene>
    <name evidence="1" type="ORF">RJ641_005038</name>
</gene>
<dbReference type="GO" id="GO:0006401">
    <property type="term" value="P:RNA catabolic process"/>
    <property type="evidence" value="ECO:0007669"/>
    <property type="project" value="InterPro"/>
</dbReference>
<evidence type="ECO:0000313" key="1">
    <source>
        <dbReference type="EMBL" id="KAK6928833.1"/>
    </source>
</evidence>
<dbReference type="EMBL" id="JBAMMX010000013">
    <property type="protein sequence ID" value="KAK6928833.1"/>
    <property type="molecule type" value="Genomic_DNA"/>
</dbReference>
<dbReference type="Proteomes" id="UP001370490">
    <property type="component" value="Unassembled WGS sequence"/>
</dbReference>
<dbReference type="PANTHER" id="PTHR47204:SF1">
    <property type="entry name" value="RIBONUCLEASE H2 SUBUNIT C"/>
    <property type="match status" value="1"/>
</dbReference>
<dbReference type="CDD" id="cd09271">
    <property type="entry name" value="RNase_H2-C"/>
    <property type="match status" value="1"/>
</dbReference>
<keyword evidence="2" id="KW-1185">Reference proteome</keyword>
<proteinExistence type="predicted"/>
<dbReference type="InterPro" id="IPR013924">
    <property type="entry name" value="RNase_H2_suC"/>
</dbReference>
<dbReference type="AlphaFoldDB" id="A0AAN8ZCP6"/>
<evidence type="ECO:0000313" key="2">
    <source>
        <dbReference type="Proteomes" id="UP001370490"/>
    </source>
</evidence>
<comment type="caution">
    <text evidence="1">The sequence shown here is derived from an EMBL/GenBank/DDBJ whole genome shotgun (WGS) entry which is preliminary data.</text>
</comment>